<gene>
    <name evidence="2" type="ORF">SAMN05444000_106122</name>
</gene>
<evidence type="ECO:0000313" key="3">
    <source>
        <dbReference type="Proteomes" id="UP000183982"/>
    </source>
</evidence>
<keyword evidence="3" id="KW-1185">Reference proteome</keyword>
<evidence type="ECO:0000313" key="2">
    <source>
        <dbReference type="EMBL" id="SHJ24625.1"/>
    </source>
</evidence>
<sequence>MGVLLTLMGRDMTAKTQTHLRSKWPPVAVQRYLLHTEKGLSIREIARAQASHPSTVMRQIRKLENLRDDPLMDEALQALATNSDFSPRSVKFEETCQMNDILMDESLPNEATLNREGMRILRRLCETGAVLAVAAEMEKAVVVRENDDSTARTAVVDRDIAQAMVLKDWIACNTPGRISRYHITATGRSALNRMLAEAENQAQGFAEAQAAFAGPNLSGAVMPAKGRPMRFSIADSPLTALARRRDKSGAPFLDEDLVVAGERLREDFELAQMGPRDTTNWKRFLDGQNPEDYVTDTGVKGTPAMARERVVQAIRELGEGLSDVALRCCCFLEGLETAEKHLGWSARSGKIVLRIALMRLSEYYRSQSGGAGRMIG</sequence>
<accession>A0A1M6HQZ3</accession>
<name>A0A1M6HQZ3_9RHOB</name>
<dbReference type="STRING" id="1470563.SAMN05444000_106122"/>
<dbReference type="Proteomes" id="UP000183982">
    <property type="component" value="Unassembled WGS sequence"/>
</dbReference>
<dbReference type="Pfam" id="PF20057">
    <property type="entry name" value="DUF6456"/>
    <property type="match status" value="1"/>
</dbReference>
<feature type="domain" description="DUF6456" evidence="1">
    <location>
        <begin position="230"/>
        <end position="365"/>
    </location>
</feature>
<organism evidence="2 3">
    <name type="scientific">Shimia gijangensis</name>
    <dbReference type="NCBI Taxonomy" id="1470563"/>
    <lineage>
        <taxon>Bacteria</taxon>
        <taxon>Pseudomonadati</taxon>
        <taxon>Pseudomonadota</taxon>
        <taxon>Alphaproteobacteria</taxon>
        <taxon>Rhodobacterales</taxon>
        <taxon>Roseobacteraceae</taxon>
    </lineage>
</organism>
<dbReference type="AlphaFoldDB" id="A0A1M6HQZ3"/>
<reference evidence="3" key="1">
    <citation type="submission" date="2016-11" db="EMBL/GenBank/DDBJ databases">
        <authorList>
            <person name="Varghese N."/>
            <person name="Submissions S."/>
        </authorList>
    </citation>
    <scope>NUCLEOTIDE SEQUENCE [LARGE SCALE GENOMIC DNA]</scope>
    <source>
        <strain evidence="3">DSM 100564</strain>
    </source>
</reference>
<evidence type="ECO:0000259" key="1">
    <source>
        <dbReference type="Pfam" id="PF20057"/>
    </source>
</evidence>
<protein>
    <recommendedName>
        <fullName evidence="1">DUF6456 domain-containing protein</fullName>
    </recommendedName>
</protein>
<proteinExistence type="predicted"/>
<dbReference type="InterPro" id="IPR045599">
    <property type="entry name" value="DUF6456"/>
</dbReference>
<dbReference type="EMBL" id="FQZQ01000006">
    <property type="protein sequence ID" value="SHJ24625.1"/>
    <property type="molecule type" value="Genomic_DNA"/>
</dbReference>